<keyword evidence="2" id="KW-1185">Reference proteome</keyword>
<proteinExistence type="predicted"/>
<dbReference type="EMBL" id="BRXZ01003476">
    <property type="protein sequence ID" value="GMH55509.1"/>
    <property type="molecule type" value="Genomic_DNA"/>
</dbReference>
<reference evidence="1" key="1">
    <citation type="submission" date="2022-07" db="EMBL/GenBank/DDBJ databases">
        <title>Genome analysis of Parmales, a sister group of diatoms, reveals the evolutionary specialization of diatoms from phago-mixotrophs to photoautotrophs.</title>
        <authorList>
            <person name="Ban H."/>
            <person name="Sato S."/>
            <person name="Yoshikawa S."/>
            <person name="Kazumasa Y."/>
            <person name="Nakamura Y."/>
            <person name="Ichinomiya M."/>
            <person name="Saitoh K."/>
            <person name="Sato N."/>
            <person name="Blanc-Mathieu R."/>
            <person name="Endo H."/>
            <person name="Kuwata A."/>
            <person name="Ogata H."/>
        </authorList>
    </citation>
    <scope>NUCLEOTIDE SEQUENCE</scope>
</reference>
<accession>A0A9W6ZS09</accession>
<dbReference type="AlphaFoldDB" id="A0A9W6ZS09"/>
<evidence type="ECO:0000313" key="1">
    <source>
        <dbReference type="EMBL" id="GMH55509.1"/>
    </source>
</evidence>
<sequence length="152" mass="16843">MEFRRKEPNSRPLSFLPLDMSFDNIAPGPLDLPLQVGKTVGFRGYAIDLIDLRPEHQHLRMSVFWALFKDLAVFDDEVGARRAAEMVGSKLFFASIKESKFLPSPEILIPSGADASFLPKTGTVNSDALESRAKEKLGRVLGLLSKRKGAVK</sequence>
<dbReference type="Proteomes" id="UP001165082">
    <property type="component" value="Unassembled WGS sequence"/>
</dbReference>
<evidence type="ECO:0000313" key="2">
    <source>
        <dbReference type="Proteomes" id="UP001165082"/>
    </source>
</evidence>
<protein>
    <submittedName>
        <fullName evidence="1">Uncharacterized protein</fullName>
    </submittedName>
</protein>
<dbReference type="OrthoDB" id="190422at2759"/>
<gene>
    <name evidence="1" type="ORF">TrRE_jg804</name>
</gene>
<organism evidence="1 2">
    <name type="scientific">Triparma retinervis</name>
    <dbReference type="NCBI Taxonomy" id="2557542"/>
    <lineage>
        <taxon>Eukaryota</taxon>
        <taxon>Sar</taxon>
        <taxon>Stramenopiles</taxon>
        <taxon>Ochrophyta</taxon>
        <taxon>Bolidophyceae</taxon>
        <taxon>Parmales</taxon>
        <taxon>Triparmaceae</taxon>
        <taxon>Triparma</taxon>
    </lineage>
</organism>
<comment type="caution">
    <text evidence="1">The sequence shown here is derived from an EMBL/GenBank/DDBJ whole genome shotgun (WGS) entry which is preliminary data.</text>
</comment>
<name>A0A9W6ZS09_9STRA</name>